<gene>
    <name evidence="2" type="ORF">F1649_06255</name>
</gene>
<evidence type="ECO:0000259" key="1">
    <source>
        <dbReference type="Pfam" id="PF18942"/>
    </source>
</evidence>
<dbReference type="RefSeq" id="WP_141814362.1">
    <property type="nucleotide sequence ID" value="NZ_VFPL01000001.1"/>
</dbReference>
<reference evidence="2 3" key="1">
    <citation type="submission" date="2019-09" db="EMBL/GenBank/DDBJ databases">
        <title>Pararcticibacter amylolyticus gen. nov., sp. nov., isolated from a rottenly hemp rope, and reclassification of Pedobacter tournemirensis as Pararcticibacter tournemirensis comb. nov.</title>
        <authorList>
            <person name="Cai Y."/>
        </authorList>
    </citation>
    <scope>NUCLEOTIDE SEQUENCE [LARGE SCALE GENOMIC DNA]</scope>
    <source>
        <strain evidence="2 3">TF5-37.2-LB10</strain>
    </source>
</reference>
<dbReference type="Pfam" id="PF18942">
    <property type="entry name" value="DUF5689"/>
    <property type="match status" value="1"/>
</dbReference>
<dbReference type="OrthoDB" id="1111074at2"/>
<dbReference type="InterPro" id="IPR043744">
    <property type="entry name" value="DUF5689"/>
</dbReference>
<keyword evidence="3" id="KW-1185">Reference proteome</keyword>
<feature type="domain" description="DUF5689" evidence="1">
    <location>
        <begin position="34"/>
        <end position="237"/>
    </location>
</feature>
<accession>A0A5M9HBT3</accession>
<name>A0A5M9HBT3_9SPHI</name>
<protein>
    <recommendedName>
        <fullName evidence="1">DUF5689 domain-containing protein</fullName>
    </recommendedName>
</protein>
<evidence type="ECO:0000313" key="3">
    <source>
        <dbReference type="Proteomes" id="UP000322918"/>
    </source>
</evidence>
<dbReference type="EMBL" id="VWNE01000008">
    <property type="protein sequence ID" value="KAA8484373.1"/>
    <property type="molecule type" value="Genomic_DNA"/>
</dbReference>
<evidence type="ECO:0000313" key="2">
    <source>
        <dbReference type="EMBL" id="KAA8484373.1"/>
    </source>
</evidence>
<comment type="caution">
    <text evidence="2">The sequence shown here is derived from an EMBL/GenBank/DDBJ whole genome shotgun (WGS) entry which is preliminary data.</text>
</comment>
<dbReference type="Proteomes" id="UP000322918">
    <property type="component" value="Unassembled WGS sequence"/>
</dbReference>
<organism evidence="2 3">
    <name type="scientific">Arcticibacter tournemirensis</name>
    <dbReference type="NCBI Taxonomy" id="699437"/>
    <lineage>
        <taxon>Bacteria</taxon>
        <taxon>Pseudomonadati</taxon>
        <taxon>Bacteroidota</taxon>
        <taxon>Sphingobacteriia</taxon>
        <taxon>Sphingobacteriales</taxon>
        <taxon>Sphingobacteriaceae</taxon>
        <taxon>Arcticibacter</taxon>
    </lineage>
</organism>
<proteinExistence type="predicted"/>
<sequence>MKKIFKLILGLVIVAMGMSCEKHDFAEGELSSFINIQRVRLLYRDADLTLTRENLDGAQITAGTVISVLDSGNVSPGIVVIQSERGGKMRGISLELGSDASNYRAGDSLSVNIIGGILKRVDGTLRISGLSPQSVEKVDENKNVVIRTATAININSKPEEYESTAVRIYGLKFTPDLGIETIGGTKVFNDNSADMQMHVESSSELSSSLLPKTATVTGIIFRNSEGVMQVWPRVKSDFISTSIIVDPRIPLGKFPVIITGFLSDPTGTDANYEYIQFMATQDLDFENTPFSVVTSNNAGSATPTGMPVNGWATGEMRTYKFNLTSGTVAKGSFFYVGGYKQVWGSSSADISSAKWIANILYASTPGNGFGTVTTNLLANSGNGAGIAVFKGTDVTVNSVPVDVIFFGGDGNLFSAGPPAVGYRITDNDLYSTMEGTQPFYKQGTNTKKFSFPAATNFAKLGGVYNVTSQSWTTARVKTDVPLGNGSTITVLEAGNGVTKLEQ</sequence>
<dbReference type="AlphaFoldDB" id="A0A5M9HBT3"/>
<dbReference type="PROSITE" id="PS51257">
    <property type="entry name" value="PROKAR_LIPOPROTEIN"/>
    <property type="match status" value="1"/>
</dbReference>